<dbReference type="Gene3D" id="2.60.120.260">
    <property type="entry name" value="Galactose-binding domain-like"/>
    <property type="match status" value="1"/>
</dbReference>
<evidence type="ECO:0000256" key="3">
    <source>
        <dbReference type="ARBA" id="ARBA00023295"/>
    </source>
</evidence>
<proteinExistence type="inferred from homology"/>
<dbReference type="EMBL" id="BAABFN010000002">
    <property type="protein sequence ID" value="GAA4307702.1"/>
    <property type="molecule type" value="Genomic_DNA"/>
</dbReference>
<dbReference type="Pfam" id="PF02836">
    <property type="entry name" value="Glyco_hydro_2_C"/>
    <property type="match status" value="1"/>
</dbReference>
<organism evidence="7 8">
    <name type="scientific">Compostibacter hankyongensis</name>
    <dbReference type="NCBI Taxonomy" id="1007089"/>
    <lineage>
        <taxon>Bacteria</taxon>
        <taxon>Pseudomonadati</taxon>
        <taxon>Bacteroidota</taxon>
        <taxon>Chitinophagia</taxon>
        <taxon>Chitinophagales</taxon>
        <taxon>Chitinophagaceae</taxon>
        <taxon>Compostibacter</taxon>
    </lineage>
</organism>
<evidence type="ECO:0000259" key="4">
    <source>
        <dbReference type="Pfam" id="PF00703"/>
    </source>
</evidence>
<feature type="domain" description="Glycoside hydrolase family 2 catalytic" evidence="5">
    <location>
        <begin position="321"/>
        <end position="536"/>
    </location>
</feature>
<evidence type="ECO:0000256" key="1">
    <source>
        <dbReference type="ARBA" id="ARBA00007401"/>
    </source>
</evidence>
<keyword evidence="3" id="KW-0326">Glycosidase</keyword>
<evidence type="ECO:0000259" key="6">
    <source>
        <dbReference type="Pfam" id="PF02837"/>
    </source>
</evidence>
<dbReference type="Proteomes" id="UP001501207">
    <property type="component" value="Unassembled WGS sequence"/>
</dbReference>
<dbReference type="PROSITE" id="PS51318">
    <property type="entry name" value="TAT"/>
    <property type="match status" value="1"/>
</dbReference>
<protein>
    <recommendedName>
        <fullName evidence="9">Beta-galactosidase</fullName>
    </recommendedName>
</protein>
<evidence type="ECO:0000313" key="8">
    <source>
        <dbReference type="Proteomes" id="UP001501207"/>
    </source>
</evidence>
<keyword evidence="8" id="KW-1185">Reference proteome</keyword>
<evidence type="ECO:0000256" key="2">
    <source>
        <dbReference type="ARBA" id="ARBA00022801"/>
    </source>
</evidence>
<dbReference type="InterPro" id="IPR008979">
    <property type="entry name" value="Galactose-bd-like_sf"/>
</dbReference>
<accession>A0ABP8FNC3</accession>
<dbReference type="PANTHER" id="PTHR42732">
    <property type="entry name" value="BETA-GALACTOSIDASE"/>
    <property type="match status" value="1"/>
</dbReference>
<evidence type="ECO:0000313" key="7">
    <source>
        <dbReference type="EMBL" id="GAA4307702.1"/>
    </source>
</evidence>
<dbReference type="InterPro" id="IPR006102">
    <property type="entry name" value="Ig-like_GH2"/>
</dbReference>
<dbReference type="SUPFAM" id="SSF51445">
    <property type="entry name" value="(Trans)glycosidases"/>
    <property type="match status" value="1"/>
</dbReference>
<dbReference type="Pfam" id="PF02837">
    <property type="entry name" value="Glyco_hydro_2_N"/>
    <property type="match status" value="1"/>
</dbReference>
<dbReference type="SUPFAM" id="SSF49303">
    <property type="entry name" value="beta-Galactosidase/glucuronidase domain"/>
    <property type="match status" value="1"/>
</dbReference>
<evidence type="ECO:0008006" key="9">
    <source>
        <dbReference type="Google" id="ProtNLM"/>
    </source>
</evidence>
<dbReference type="InterPro" id="IPR006311">
    <property type="entry name" value="TAT_signal"/>
</dbReference>
<dbReference type="Gene3D" id="3.20.20.80">
    <property type="entry name" value="Glycosidases"/>
    <property type="match status" value="1"/>
</dbReference>
<feature type="domain" description="Glycosyl hydrolases family 2 sugar binding" evidence="6">
    <location>
        <begin position="50"/>
        <end position="200"/>
    </location>
</feature>
<dbReference type="Pfam" id="PF00703">
    <property type="entry name" value="Glyco_hydro_2"/>
    <property type="match status" value="1"/>
</dbReference>
<dbReference type="InterPro" id="IPR036156">
    <property type="entry name" value="Beta-gal/glucu_dom_sf"/>
</dbReference>
<dbReference type="SUPFAM" id="SSF49785">
    <property type="entry name" value="Galactose-binding domain-like"/>
    <property type="match status" value="1"/>
</dbReference>
<comment type="similarity">
    <text evidence="1">Belongs to the glycosyl hydrolase 2 family.</text>
</comment>
<gene>
    <name evidence="7" type="ORF">GCM10023143_14580</name>
</gene>
<dbReference type="Gene3D" id="2.60.40.10">
    <property type="entry name" value="Immunoglobulins"/>
    <property type="match status" value="1"/>
</dbReference>
<comment type="caution">
    <text evidence="7">The sequence shown here is derived from an EMBL/GenBank/DDBJ whole genome shotgun (WGS) entry which is preliminary data.</text>
</comment>
<dbReference type="InterPro" id="IPR006104">
    <property type="entry name" value="Glyco_hydro_2_N"/>
</dbReference>
<dbReference type="InterPro" id="IPR051913">
    <property type="entry name" value="GH2_Domain-Containing"/>
</dbReference>
<name>A0ABP8FNC3_9BACT</name>
<evidence type="ECO:0000259" key="5">
    <source>
        <dbReference type="Pfam" id="PF02836"/>
    </source>
</evidence>
<dbReference type="InterPro" id="IPR006103">
    <property type="entry name" value="Glyco_hydro_2_cat"/>
</dbReference>
<reference evidence="8" key="1">
    <citation type="journal article" date="2019" name="Int. J. Syst. Evol. Microbiol.">
        <title>The Global Catalogue of Microorganisms (GCM) 10K type strain sequencing project: providing services to taxonomists for standard genome sequencing and annotation.</title>
        <authorList>
            <consortium name="The Broad Institute Genomics Platform"/>
            <consortium name="The Broad Institute Genome Sequencing Center for Infectious Disease"/>
            <person name="Wu L."/>
            <person name="Ma J."/>
        </authorList>
    </citation>
    <scope>NUCLEOTIDE SEQUENCE [LARGE SCALE GENOMIC DNA]</scope>
    <source>
        <strain evidence="8">JCM 17664</strain>
    </source>
</reference>
<dbReference type="InterPro" id="IPR013783">
    <property type="entry name" value="Ig-like_fold"/>
</dbReference>
<keyword evidence="2" id="KW-0378">Hydrolase</keyword>
<dbReference type="PANTHER" id="PTHR42732:SF1">
    <property type="entry name" value="BETA-MANNOSIDASE"/>
    <property type="match status" value="1"/>
</dbReference>
<dbReference type="InterPro" id="IPR017853">
    <property type="entry name" value="GH"/>
</dbReference>
<feature type="domain" description="Glycoside hydrolase family 2 immunoglobulin-like beta-sandwich" evidence="4">
    <location>
        <begin position="205"/>
        <end position="318"/>
    </location>
</feature>
<sequence length="711" mass="79894">MSDMSSRRSFLKNLGGTGALTVLPFSSALFKDEAEGGVLPQQNKGELVFSLNGSWQFRTDPDQQGVSGGWYKSAATGGHWDTVTVPHTWQITPEHNDYFGVCWYRKTFSVPGEWKGKTIRIEFEAVYHTARVWLNGTEVGGHTRKGYTAFFIDLTKAVKPDAVNTLVVMADNHFDDRMLPRNRSYDWAADGGITRPVSLHVTEPVYVERIQVTALPDIGRKTAGIAVLGLVKNASGKSVRLEAAYTIAEEETGRVVLQSPRRPSQLGAGESREISFPEKTLQQPNLWHFDHPHLYTATFDLYADGVWVHSYVTTFGIRKTEVKNAGFYLNGERVWLMGVERMGGSNPDYGMAEPGHWIEHDHRDMKELNCIFTRVHWQQDKRVLDFCDRHGILIQLEVPTWGAATFKGMSEQPDADIMQNGLEQLEEQIHREYNHPCVFSWGLCNEIGGQNPPAYHFAANMLKGAKKLDPHRLCSYASNSLQKTPEKDVSELMDFVEWNEYYESWYKGTVADMEKNLEEIHHAFPDKPIVISEYGWCRCTPDRKEGDEKLIRIMQTHNAVFRKHDYVGGLIFFCYNDYRTHVGDKGMGVMKQRVHGVVNLLGDPHPSHAALRKESSPVETLSAALDGQALKVSFTSRKAIPAYTLRGYVLRCIAYGEQGIPLEKAEYSLPDIAPGASGGHTFTLSTPAIERVEVSVCRPTAFSVLSVAVKS</sequence>